<evidence type="ECO:0000313" key="2">
    <source>
        <dbReference type="Proteomes" id="UP001156215"/>
    </source>
</evidence>
<protein>
    <recommendedName>
        <fullName evidence="3">DUF695 domain-containing protein</fullName>
    </recommendedName>
</protein>
<dbReference type="AlphaFoldDB" id="A0A9E9P3B5"/>
<organism evidence="1 2">
    <name type="scientific">Oxalobacter vibrioformis</name>
    <dbReference type="NCBI Taxonomy" id="933080"/>
    <lineage>
        <taxon>Bacteria</taxon>
        <taxon>Pseudomonadati</taxon>
        <taxon>Pseudomonadota</taxon>
        <taxon>Betaproteobacteria</taxon>
        <taxon>Burkholderiales</taxon>
        <taxon>Oxalobacteraceae</taxon>
        <taxon>Oxalobacter</taxon>
    </lineage>
</organism>
<dbReference type="EMBL" id="CP098242">
    <property type="protein sequence ID" value="WAW09823.1"/>
    <property type="molecule type" value="Genomic_DNA"/>
</dbReference>
<gene>
    <name evidence="1" type="ORF">NB640_11465</name>
</gene>
<dbReference type="Proteomes" id="UP001156215">
    <property type="component" value="Chromosome"/>
</dbReference>
<evidence type="ECO:0008006" key="3">
    <source>
        <dbReference type="Google" id="ProtNLM"/>
    </source>
</evidence>
<accession>A0A9E9P3B5</accession>
<dbReference type="RefSeq" id="WP_269308827.1">
    <property type="nucleotide sequence ID" value="NZ_CP098242.1"/>
</dbReference>
<sequence>MADTIVPIIDTLFYGEPMSSFKARVENFWKWFAENETTLTPYFENPRETDPTPTRERISEGINRVIEDLPFEFGGNFEINFSANGRRELAFLTTYLAKNLPESLAQRWTITPLKPAAGQGFTIGMFDKMLGFDDVLVSMEPAGNDRFFLRFYNGVLDEMDENNAYFFFFILLDAALGEAISISHIDGVDKAEAAEDGMIPLSALSDAITAELAKEDKTFNTNPCEYYVGYSGTPDEDTDPSELPLRHDIIAGFTCQQRLMDEYYSEDHSVFELYTEAGAKAGFIWYFHDHDEVRDALDERNEITDRIIAEILGEPDSGQELGLNIGQAMAPTRGYIDFLLYDENAFLQKVGSVLKDYDYTFYYTDYQPEAESTELPRGWKQ</sequence>
<proteinExistence type="predicted"/>
<reference evidence="1" key="1">
    <citation type="journal article" date="2022" name="Front. Microbiol.">
        <title>New perspectives on an old grouping: The genomic and phenotypic variability of Oxalobacter formigenes and the implications for calcium oxalate stone prevention.</title>
        <authorList>
            <person name="Chmiel J.A."/>
            <person name="Carr C."/>
            <person name="Stuivenberg G.A."/>
            <person name="Venema R."/>
            <person name="Chanyi R.M."/>
            <person name="Al K.F."/>
            <person name="Giguere D."/>
            <person name="Say H."/>
            <person name="Akouris P.P."/>
            <person name="Dominguez Romero S.A."/>
            <person name="Kwong A."/>
            <person name="Tai V."/>
            <person name="Koval S.F."/>
            <person name="Razvi H."/>
            <person name="Bjazevic J."/>
            <person name="Burton J.P."/>
        </authorList>
    </citation>
    <scope>NUCLEOTIDE SEQUENCE</scope>
    <source>
        <strain evidence="1">WoOx3</strain>
    </source>
</reference>
<dbReference type="KEGG" id="ovb:NB640_11465"/>
<evidence type="ECO:0000313" key="1">
    <source>
        <dbReference type="EMBL" id="WAW09823.1"/>
    </source>
</evidence>
<name>A0A9E9P3B5_9BURK</name>
<keyword evidence="2" id="KW-1185">Reference proteome</keyword>